<dbReference type="PANTHER" id="PTHR30146:SF33">
    <property type="entry name" value="TRANSCRIPTIONAL REGULATOR"/>
    <property type="match status" value="1"/>
</dbReference>
<dbReference type="Proteomes" id="UP000321085">
    <property type="component" value="Unassembled WGS sequence"/>
</dbReference>
<evidence type="ECO:0000256" key="1">
    <source>
        <dbReference type="ARBA" id="ARBA00023015"/>
    </source>
</evidence>
<evidence type="ECO:0000313" key="6">
    <source>
        <dbReference type="Proteomes" id="UP000321085"/>
    </source>
</evidence>
<dbReference type="GO" id="GO:0000976">
    <property type="term" value="F:transcription cis-regulatory region binding"/>
    <property type="evidence" value="ECO:0007669"/>
    <property type="project" value="TreeGrafter"/>
</dbReference>
<proteinExistence type="predicted"/>
<dbReference type="EMBL" id="BJYU01000055">
    <property type="protein sequence ID" value="GEO16140.1"/>
    <property type="molecule type" value="Genomic_DNA"/>
</dbReference>
<dbReference type="GO" id="GO:0003700">
    <property type="term" value="F:DNA-binding transcription factor activity"/>
    <property type="evidence" value="ECO:0007669"/>
    <property type="project" value="TreeGrafter"/>
</dbReference>
<dbReference type="SUPFAM" id="SSF53822">
    <property type="entry name" value="Periplasmic binding protein-like I"/>
    <property type="match status" value="1"/>
</dbReference>
<sequence>MGELMIGRGYRYIGFAGYEPRDLRFRERQRGFQDVLEAAGLRTDLLFFGPESLGFSGGRAALDHLLGIEPNLQAIFCVTDIFAVGAMYECMRRGWPVPERLAVTGYGDYEIAAEVPPGLTTISTRGYTIGTVAAKLLLAKADRRTIEEPVQDVGFEMVLRGSI</sequence>
<evidence type="ECO:0000259" key="4">
    <source>
        <dbReference type="Pfam" id="PF13377"/>
    </source>
</evidence>
<dbReference type="InterPro" id="IPR046335">
    <property type="entry name" value="LacI/GalR-like_sensor"/>
</dbReference>
<comment type="caution">
    <text evidence="5">The sequence shown here is derived from an EMBL/GenBank/DDBJ whole genome shotgun (WGS) entry which is preliminary data.</text>
</comment>
<keyword evidence="2" id="KW-0238">DNA-binding</keyword>
<dbReference type="Pfam" id="PF13377">
    <property type="entry name" value="Peripla_BP_3"/>
    <property type="match status" value="1"/>
</dbReference>
<keyword evidence="3" id="KW-0804">Transcription</keyword>
<protein>
    <recommendedName>
        <fullName evidence="4">Transcriptional regulator LacI/GalR-like sensor domain-containing protein</fullName>
    </recommendedName>
</protein>
<keyword evidence="1" id="KW-0805">Transcription regulation</keyword>
<evidence type="ECO:0000256" key="2">
    <source>
        <dbReference type="ARBA" id="ARBA00023125"/>
    </source>
</evidence>
<dbReference type="RefSeq" id="WP_114187254.1">
    <property type="nucleotide sequence ID" value="NZ_BJYU01000055.1"/>
</dbReference>
<dbReference type="PANTHER" id="PTHR30146">
    <property type="entry name" value="LACI-RELATED TRANSCRIPTIONAL REPRESSOR"/>
    <property type="match status" value="1"/>
</dbReference>
<gene>
    <name evidence="5" type="ORF">MAE02_38360</name>
</gene>
<name>A0A512BW21_9HYPH</name>
<dbReference type="InterPro" id="IPR028082">
    <property type="entry name" value="Peripla_BP_I"/>
</dbReference>
<dbReference type="AlphaFoldDB" id="A0A512BW21"/>
<feature type="domain" description="Transcriptional regulator LacI/GalR-like sensor" evidence="4">
    <location>
        <begin position="5"/>
        <end position="162"/>
    </location>
</feature>
<evidence type="ECO:0000256" key="3">
    <source>
        <dbReference type="ARBA" id="ARBA00023163"/>
    </source>
</evidence>
<accession>A0A512BW21</accession>
<dbReference type="Gene3D" id="3.40.50.2300">
    <property type="match status" value="1"/>
</dbReference>
<evidence type="ECO:0000313" key="5">
    <source>
        <dbReference type="EMBL" id="GEO16140.1"/>
    </source>
</evidence>
<organism evidence="5 6">
    <name type="scientific">Microvirga aerophila</name>
    <dbReference type="NCBI Taxonomy" id="670291"/>
    <lineage>
        <taxon>Bacteria</taxon>
        <taxon>Pseudomonadati</taxon>
        <taxon>Pseudomonadota</taxon>
        <taxon>Alphaproteobacteria</taxon>
        <taxon>Hyphomicrobiales</taxon>
        <taxon>Methylobacteriaceae</taxon>
        <taxon>Microvirga</taxon>
    </lineage>
</organism>
<keyword evidence="6" id="KW-1185">Reference proteome</keyword>
<dbReference type="OrthoDB" id="7170131at2"/>
<reference evidence="5 6" key="1">
    <citation type="submission" date="2019-07" db="EMBL/GenBank/DDBJ databases">
        <title>Whole genome shotgun sequence of Microvirga aerophila NBRC 106136.</title>
        <authorList>
            <person name="Hosoyama A."/>
            <person name="Uohara A."/>
            <person name="Ohji S."/>
            <person name="Ichikawa N."/>
        </authorList>
    </citation>
    <scope>NUCLEOTIDE SEQUENCE [LARGE SCALE GENOMIC DNA]</scope>
    <source>
        <strain evidence="5 6">NBRC 106136</strain>
    </source>
</reference>